<evidence type="ECO:0000313" key="7">
    <source>
        <dbReference type="Proteomes" id="UP001237642"/>
    </source>
</evidence>
<dbReference type="InterPro" id="IPR046347">
    <property type="entry name" value="bZIP_sf"/>
</dbReference>
<evidence type="ECO:0000256" key="1">
    <source>
        <dbReference type="ARBA" id="ARBA00004123"/>
    </source>
</evidence>
<gene>
    <name evidence="6" type="ORF">POM88_024389</name>
</gene>
<reference evidence="6" key="2">
    <citation type="submission" date="2023-05" db="EMBL/GenBank/DDBJ databases">
        <authorList>
            <person name="Schelkunov M.I."/>
        </authorList>
    </citation>
    <scope>NUCLEOTIDE SEQUENCE</scope>
    <source>
        <strain evidence="6">Hsosn_3</strain>
        <tissue evidence="6">Leaf</tissue>
    </source>
</reference>
<dbReference type="GO" id="GO:0005634">
    <property type="term" value="C:nucleus"/>
    <property type="evidence" value="ECO:0007669"/>
    <property type="project" value="UniProtKB-SubCell"/>
</dbReference>
<dbReference type="PROSITE" id="PS50217">
    <property type="entry name" value="BZIP"/>
    <property type="match status" value="1"/>
</dbReference>
<proteinExistence type="predicted"/>
<feature type="coiled-coil region" evidence="4">
    <location>
        <begin position="305"/>
        <end position="370"/>
    </location>
</feature>
<evidence type="ECO:0000256" key="2">
    <source>
        <dbReference type="ARBA" id="ARBA00023125"/>
    </source>
</evidence>
<dbReference type="GO" id="GO:0003677">
    <property type="term" value="F:DNA binding"/>
    <property type="evidence" value="ECO:0007669"/>
    <property type="project" value="UniProtKB-KW"/>
</dbReference>
<keyword evidence="4" id="KW-0175">Coiled coil</keyword>
<accession>A0AAD8I2U9</accession>
<dbReference type="InterPro" id="IPR043452">
    <property type="entry name" value="BZIP46-like"/>
</dbReference>
<dbReference type="Proteomes" id="UP001237642">
    <property type="component" value="Unassembled WGS sequence"/>
</dbReference>
<name>A0AAD8I2U9_9APIA</name>
<organism evidence="6 7">
    <name type="scientific">Heracleum sosnowskyi</name>
    <dbReference type="NCBI Taxonomy" id="360622"/>
    <lineage>
        <taxon>Eukaryota</taxon>
        <taxon>Viridiplantae</taxon>
        <taxon>Streptophyta</taxon>
        <taxon>Embryophyta</taxon>
        <taxon>Tracheophyta</taxon>
        <taxon>Spermatophyta</taxon>
        <taxon>Magnoliopsida</taxon>
        <taxon>eudicotyledons</taxon>
        <taxon>Gunneridae</taxon>
        <taxon>Pentapetalae</taxon>
        <taxon>asterids</taxon>
        <taxon>campanulids</taxon>
        <taxon>Apiales</taxon>
        <taxon>Apiaceae</taxon>
        <taxon>Apioideae</taxon>
        <taxon>apioid superclade</taxon>
        <taxon>Tordylieae</taxon>
        <taxon>Tordyliinae</taxon>
        <taxon>Heracleum</taxon>
    </lineage>
</organism>
<evidence type="ECO:0000313" key="6">
    <source>
        <dbReference type="EMBL" id="KAK1377645.1"/>
    </source>
</evidence>
<dbReference type="PROSITE" id="PS00036">
    <property type="entry name" value="BZIP_BASIC"/>
    <property type="match status" value="1"/>
</dbReference>
<dbReference type="SUPFAM" id="SSF57959">
    <property type="entry name" value="Leucine zipper domain"/>
    <property type="match status" value="1"/>
</dbReference>
<dbReference type="SMART" id="SM00338">
    <property type="entry name" value="BRLZ"/>
    <property type="match status" value="1"/>
</dbReference>
<dbReference type="GO" id="GO:0045893">
    <property type="term" value="P:positive regulation of DNA-templated transcription"/>
    <property type="evidence" value="ECO:0007669"/>
    <property type="project" value="InterPro"/>
</dbReference>
<comment type="subcellular location">
    <subcellularLocation>
        <location evidence="1">Nucleus</location>
    </subcellularLocation>
</comment>
<protein>
    <submittedName>
        <fullName evidence="6">Protein ABSCISIC ACID-INSENSITIVE like</fullName>
    </submittedName>
</protein>
<evidence type="ECO:0000259" key="5">
    <source>
        <dbReference type="PROSITE" id="PS50217"/>
    </source>
</evidence>
<reference evidence="6" key="1">
    <citation type="submission" date="2023-02" db="EMBL/GenBank/DDBJ databases">
        <title>Genome of toxic invasive species Heracleum sosnowskyi carries increased number of genes despite the absence of recent whole-genome duplications.</title>
        <authorList>
            <person name="Schelkunov M."/>
            <person name="Shtratnikova V."/>
            <person name="Makarenko M."/>
            <person name="Klepikova A."/>
            <person name="Omelchenko D."/>
            <person name="Novikova G."/>
            <person name="Obukhova E."/>
            <person name="Bogdanov V."/>
            <person name="Penin A."/>
            <person name="Logacheva M."/>
        </authorList>
    </citation>
    <scope>NUCLEOTIDE SEQUENCE</scope>
    <source>
        <strain evidence="6">Hsosn_3</strain>
        <tissue evidence="6">Leaf</tissue>
    </source>
</reference>
<feature type="domain" description="BZIP" evidence="5">
    <location>
        <begin position="287"/>
        <end position="343"/>
    </location>
</feature>
<keyword evidence="7" id="KW-1185">Reference proteome</keyword>
<dbReference type="GO" id="GO:0003700">
    <property type="term" value="F:DNA-binding transcription factor activity"/>
    <property type="evidence" value="ECO:0007669"/>
    <property type="project" value="InterPro"/>
</dbReference>
<evidence type="ECO:0000256" key="4">
    <source>
        <dbReference type="SAM" id="Coils"/>
    </source>
</evidence>
<dbReference type="Pfam" id="PF00170">
    <property type="entry name" value="bZIP_1"/>
    <property type="match status" value="1"/>
</dbReference>
<dbReference type="PANTHER" id="PTHR22952:SF175">
    <property type="entry name" value="PROTEIN ABSCISIC ACID-INSENSITIVE 5"/>
    <property type="match status" value="1"/>
</dbReference>
<dbReference type="Gene3D" id="1.20.5.170">
    <property type="match status" value="1"/>
</dbReference>
<comment type="caution">
    <text evidence="6">The sequence shown here is derived from an EMBL/GenBank/DDBJ whole genome shotgun (WGS) entry which is preliminary data.</text>
</comment>
<dbReference type="AlphaFoldDB" id="A0AAD8I2U9"/>
<sequence>MDQYQNTLTSEGKSCGSMNMDEFLNSIWTAEENEAQAPYANTMVPTAEANTSLTNKNPQYHFGESSNIARQMSLTRQGSLSVPAPSCQKTVEKVWSEISTNQQSTNNIPHAGSKQHKRSYGEMTLQEFLVEARVVREEGPVAQIHPPRPHFQPQHHLQSHPAPPVFRPRPAPPLLPRPQLPYGMYLNYDSRMMSSFIITGSGTASVGVPTPFKLQPQTGGGTVATCLPGGNSRIGLQPAVSFYGVGSASGVRGSESFGEISAFSVDGIGMNKPGRKLMIDGPTEMMTERCKKRMIRNRESSRRSRERKQAYTMELEAKLNQLRHENANLGKRLKETESEDKQLIWCNLIMLFHEEQFEAAKTEAQAAKAKEKPGTLRRTLSCPF</sequence>
<dbReference type="EMBL" id="JAUIZM010000006">
    <property type="protein sequence ID" value="KAK1377645.1"/>
    <property type="molecule type" value="Genomic_DNA"/>
</dbReference>
<dbReference type="PANTHER" id="PTHR22952">
    <property type="entry name" value="CAMP-RESPONSE ELEMENT BINDING PROTEIN-RELATED"/>
    <property type="match status" value="1"/>
</dbReference>
<evidence type="ECO:0000256" key="3">
    <source>
        <dbReference type="ARBA" id="ARBA00023242"/>
    </source>
</evidence>
<keyword evidence="2" id="KW-0238">DNA-binding</keyword>
<dbReference type="InterPro" id="IPR004827">
    <property type="entry name" value="bZIP"/>
</dbReference>
<keyword evidence="3" id="KW-0539">Nucleus</keyword>